<dbReference type="AlphaFoldDB" id="A0A8E2E4E5"/>
<dbReference type="PANTHER" id="PTHR47791">
    <property type="entry name" value="MEIOTICALLY UP-REGULATED GENE 191 PROTEIN"/>
    <property type="match status" value="1"/>
</dbReference>
<organism evidence="3 4">
    <name type="scientific">Lepidopterella palustris CBS 459.81</name>
    <dbReference type="NCBI Taxonomy" id="1314670"/>
    <lineage>
        <taxon>Eukaryota</taxon>
        <taxon>Fungi</taxon>
        <taxon>Dikarya</taxon>
        <taxon>Ascomycota</taxon>
        <taxon>Pezizomycotina</taxon>
        <taxon>Dothideomycetes</taxon>
        <taxon>Pleosporomycetidae</taxon>
        <taxon>Mytilinidiales</taxon>
        <taxon>Argynnaceae</taxon>
        <taxon>Lepidopterella</taxon>
    </lineage>
</organism>
<feature type="compositionally biased region" description="Basic and acidic residues" evidence="1">
    <location>
        <begin position="61"/>
        <end position="71"/>
    </location>
</feature>
<dbReference type="PANTHER" id="PTHR47791:SF2">
    <property type="entry name" value="ENDO MANNANASE, GH76 FAMILY (EUROFUNG)"/>
    <property type="match status" value="1"/>
</dbReference>
<keyword evidence="4" id="KW-1185">Reference proteome</keyword>
<dbReference type="SUPFAM" id="SSF48208">
    <property type="entry name" value="Six-hairpin glycosidases"/>
    <property type="match status" value="1"/>
</dbReference>
<dbReference type="InterPro" id="IPR008928">
    <property type="entry name" value="6-hairpin_glycosidase_sf"/>
</dbReference>
<dbReference type="GO" id="GO:0005975">
    <property type="term" value="P:carbohydrate metabolic process"/>
    <property type="evidence" value="ECO:0007669"/>
    <property type="project" value="InterPro"/>
</dbReference>
<feature type="region of interest" description="Disordered" evidence="1">
    <location>
        <begin position="657"/>
        <end position="683"/>
    </location>
</feature>
<dbReference type="EMBL" id="KV745163">
    <property type="protein sequence ID" value="OCK76993.1"/>
    <property type="molecule type" value="Genomic_DNA"/>
</dbReference>
<evidence type="ECO:0000256" key="1">
    <source>
        <dbReference type="SAM" id="MobiDB-lite"/>
    </source>
</evidence>
<dbReference type="Pfam" id="PF03663">
    <property type="entry name" value="Glyco_hydro_76"/>
    <property type="match status" value="1"/>
</dbReference>
<accession>A0A8E2E4E5</accession>
<dbReference type="InterPro" id="IPR053169">
    <property type="entry name" value="MUG_Protein"/>
</dbReference>
<evidence type="ECO:0000256" key="2">
    <source>
        <dbReference type="SAM" id="Phobius"/>
    </source>
</evidence>
<keyword evidence="2" id="KW-0472">Membrane</keyword>
<dbReference type="InterPro" id="IPR005198">
    <property type="entry name" value="Glyco_hydro_76"/>
</dbReference>
<sequence>MTLGISSPQISAWGCVLFVGAIFLLVAVAHQIDGDLEQIVGVPSPAPVRKPLLPSLAAELPEKPTEFKRQEQTPFNPDPRSQLETESSKVEPPVGTLEELHHALETMQTDYFKIWLGKWPDAIDWTSAVMGTHVSAALYSLTRSLSYIMPGTLDMETQDRELNLEGQRVENEINKYFSQAITYFFGEDHFAIRTQAYDDMLWVVLGWMENIRFIREHNKLHYPPSRHSAGGSNWYGKQFESPFAHRARVFYDLATKGWDWKLCGGGMIWDPHPPKPPYKNAITNELFITASIGMYLYFPGDSNCSPFMSVLDTDPILNPTANTEHRLTPGATAAQSHNACEPPYSPALPHDPIYLASAINGYNWLKNSNMTNVQGLYVDGFHIRGWKDKNHIGTGKCDERNNMVYTYNQGVLLSGLRGLWEGTGNLTYLEDGHKLVRDTIRATGWKTGNDLTAISFSAPLPQNQKRVLENRPVHPTGYNRVPANPASAHYQGNINTEVPHPANDEITSLPPTWAGLGADGIMMEFCDPAGTCSQNAQTFKGIFFHHLTIFCTPLPLSPLIPGKTHGAKQEHARLHRQSCKEYAPWVARNAEAALETRDGRGRFGMWWGAPRVQEFAEQGVLERRDLDAGILALDPKIPVGAIDYQNLGFMGTGSMQTSSANAKKSEGVNGGDANERGRGRTVETQGGGVAVVRAMWEFVNMFQEE</sequence>
<evidence type="ECO:0000313" key="3">
    <source>
        <dbReference type="EMBL" id="OCK76993.1"/>
    </source>
</evidence>
<reference evidence="3 4" key="1">
    <citation type="journal article" date="2016" name="Nat. Commun.">
        <title>Ectomycorrhizal ecology is imprinted in the genome of the dominant symbiotic fungus Cenococcum geophilum.</title>
        <authorList>
            <consortium name="DOE Joint Genome Institute"/>
            <person name="Peter M."/>
            <person name="Kohler A."/>
            <person name="Ohm R.A."/>
            <person name="Kuo A."/>
            <person name="Krutzmann J."/>
            <person name="Morin E."/>
            <person name="Arend M."/>
            <person name="Barry K.W."/>
            <person name="Binder M."/>
            <person name="Choi C."/>
            <person name="Clum A."/>
            <person name="Copeland A."/>
            <person name="Grisel N."/>
            <person name="Haridas S."/>
            <person name="Kipfer T."/>
            <person name="LaButti K."/>
            <person name="Lindquist E."/>
            <person name="Lipzen A."/>
            <person name="Maire R."/>
            <person name="Meier B."/>
            <person name="Mihaltcheva S."/>
            <person name="Molinier V."/>
            <person name="Murat C."/>
            <person name="Poggeler S."/>
            <person name="Quandt C.A."/>
            <person name="Sperisen C."/>
            <person name="Tritt A."/>
            <person name="Tisserant E."/>
            <person name="Crous P.W."/>
            <person name="Henrissat B."/>
            <person name="Nehls U."/>
            <person name="Egli S."/>
            <person name="Spatafora J.W."/>
            <person name="Grigoriev I.V."/>
            <person name="Martin F.M."/>
        </authorList>
    </citation>
    <scope>NUCLEOTIDE SEQUENCE [LARGE SCALE GENOMIC DNA]</scope>
    <source>
        <strain evidence="3 4">CBS 459.81</strain>
    </source>
</reference>
<dbReference type="GO" id="GO:0016787">
    <property type="term" value="F:hydrolase activity"/>
    <property type="evidence" value="ECO:0007669"/>
    <property type="project" value="UniProtKB-KW"/>
</dbReference>
<keyword evidence="2" id="KW-1133">Transmembrane helix</keyword>
<feature type="region of interest" description="Disordered" evidence="1">
    <location>
        <begin position="61"/>
        <end position="93"/>
    </location>
</feature>
<keyword evidence="3" id="KW-0378">Hydrolase</keyword>
<protein>
    <submittedName>
        <fullName evidence="3">Glycoside hydrolase family 76 protein</fullName>
    </submittedName>
</protein>
<dbReference type="OrthoDB" id="4104179at2759"/>
<feature type="transmembrane region" description="Helical" evidence="2">
    <location>
        <begin position="12"/>
        <end position="32"/>
    </location>
</feature>
<gene>
    <name evidence="3" type="ORF">K432DRAFT_385031</name>
</gene>
<name>A0A8E2E4E5_9PEZI</name>
<dbReference type="Gene3D" id="1.50.10.20">
    <property type="match status" value="1"/>
</dbReference>
<proteinExistence type="predicted"/>
<dbReference type="Proteomes" id="UP000250266">
    <property type="component" value="Unassembled WGS sequence"/>
</dbReference>
<keyword evidence="2" id="KW-0812">Transmembrane</keyword>
<evidence type="ECO:0000313" key="4">
    <source>
        <dbReference type="Proteomes" id="UP000250266"/>
    </source>
</evidence>